<keyword evidence="3" id="KW-1185">Reference proteome</keyword>
<proteinExistence type="predicted"/>
<protein>
    <recommendedName>
        <fullName evidence="1">Transposase Tnp1/En/Spm-like domain-containing protein</fullName>
    </recommendedName>
</protein>
<dbReference type="AlphaFoldDB" id="A0AAD8SFB7"/>
<organism evidence="2 3">
    <name type="scientific">Lolium multiflorum</name>
    <name type="common">Italian ryegrass</name>
    <name type="synonym">Lolium perenne subsp. multiflorum</name>
    <dbReference type="NCBI Taxonomy" id="4521"/>
    <lineage>
        <taxon>Eukaryota</taxon>
        <taxon>Viridiplantae</taxon>
        <taxon>Streptophyta</taxon>
        <taxon>Embryophyta</taxon>
        <taxon>Tracheophyta</taxon>
        <taxon>Spermatophyta</taxon>
        <taxon>Magnoliopsida</taxon>
        <taxon>Liliopsida</taxon>
        <taxon>Poales</taxon>
        <taxon>Poaceae</taxon>
        <taxon>BOP clade</taxon>
        <taxon>Pooideae</taxon>
        <taxon>Poodae</taxon>
        <taxon>Poeae</taxon>
        <taxon>Poeae Chloroplast Group 2 (Poeae type)</taxon>
        <taxon>Loliodinae</taxon>
        <taxon>Loliinae</taxon>
        <taxon>Lolium</taxon>
    </lineage>
</organism>
<dbReference type="EMBL" id="JAUUTY010000004">
    <property type="protein sequence ID" value="KAK1650158.1"/>
    <property type="molecule type" value="Genomic_DNA"/>
</dbReference>
<accession>A0AAD8SFB7</accession>
<sequence length="125" mass="13690">MEDDEEDGEDNYLQRRGVANLKDSLTHQDESLIGMDVLLYSWTGPESPIAKATVLSVDPDTLVGGEPLGPATYEVIVTVAIKRGATLPYQYDDLRYIGDAVTRSIAWPSSKMKPYKPAASGSSRR</sequence>
<dbReference type="Proteomes" id="UP001231189">
    <property type="component" value="Unassembled WGS sequence"/>
</dbReference>
<gene>
    <name evidence="2" type="ORF">QYE76_067963</name>
</gene>
<feature type="domain" description="Transposase Tnp1/En/Spm-like" evidence="1">
    <location>
        <begin position="37"/>
        <end position="101"/>
    </location>
</feature>
<dbReference type="Pfam" id="PF03017">
    <property type="entry name" value="Transposase_23"/>
    <property type="match status" value="1"/>
</dbReference>
<evidence type="ECO:0000259" key="1">
    <source>
        <dbReference type="Pfam" id="PF03017"/>
    </source>
</evidence>
<comment type="caution">
    <text evidence="2">The sequence shown here is derived from an EMBL/GenBank/DDBJ whole genome shotgun (WGS) entry which is preliminary data.</text>
</comment>
<evidence type="ECO:0000313" key="3">
    <source>
        <dbReference type="Proteomes" id="UP001231189"/>
    </source>
</evidence>
<name>A0AAD8SFB7_LOLMU</name>
<dbReference type="InterPro" id="IPR004264">
    <property type="entry name" value="Transposase_23"/>
</dbReference>
<evidence type="ECO:0000313" key="2">
    <source>
        <dbReference type="EMBL" id="KAK1650158.1"/>
    </source>
</evidence>
<reference evidence="2" key="1">
    <citation type="submission" date="2023-07" db="EMBL/GenBank/DDBJ databases">
        <title>A chromosome-level genome assembly of Lolium multiflorum.</title>
        <authorList>
            <person name="Chen Y."/>
            <person name="Copetti D."/>
            <person name="Kolliker R."/>
            <person name="Studer B."/>
        </authorList>
    </citation>
    <scope>NUCLEOTIDE SEQUENCE</scope>
    <source>
        <strain evidence="2">02402/16</strain>
        <tissue evidence="2">Leaf</tissue>
    </source>
</reference>